<keyword evidence="3" id="KW-0808">Transferase</keyword>
<dbReference type="InterPro" id="IPR014031">
    <property type="entry name" value="Ketoacyl_synth_C"/>
</dbReference>
<sequence>MNGTTGRYIEPVAICGMAMRLPGGIKTAEAYWDLLYHGKDPRTPVPISRYNIKGFNSDMGKTNTLQQQEAYFLEDDLAAFDAGLFTMTRNELEKADPQQRQLLMVVRECLESAGVTDYRGSLTGCFVGTFSEDWLQTQSKEEQHATGYVLTGHLDPMLANRVSFEYDLRGPTFVIKTACSSSMIALHNAVRSVQNRDCNAAIVAGSNLNMGPITTASMTQEGIMSPEGSCKTFDARADGYGRGEAINAVYIKPLSDAIRDGNPIRAVIRNTGVNQDGQSTGLFATSIVAQEALMRKAYADAGLDPAETAMVECHGTGTPVGDPVEATSVGNVFGEPAGIYIGSVKPNLGHSEASAGISSLMKSVLALEHKTIPPNIKFEVPNPRIPFAEKKITIPVKPMPWPQGKKYRVSVNSFGIGGTNAHCILESAEQYLQDYSKSRLGTELAVISANSQDSLKARIEDMKQYIWAHPDCLPDLGYTLSRRREHLKWRSFAVLSDPETVAFAPPTNKPVRTPTVVMVFSGQGAQWPQMGHDLINSLPGFKEDVLEMDDILQSLEERRPTWTAIARAELAQPLSTVVQIGLVNALKRFGVRPQAVVGHSSGEIAAAYAAEALTLREAVTAAYYRGHVSKQSSAPGGMAAIGLGAEETKKFLPDRVVVACENSPSSTTISGDADQLQVALANIKAEQPETFARALKVEMAYHSHHMVALSGGYKECLDSEFANFKQAAHSQLEVPLFSSLRSRKITDSQEFGPQYWIDNLTSPVLFNSAVHCIVEEIKNPVFLEIGPHSTLQGPIREICTSRSSKFEYVPTMLRGKNCTASFLSAIGQLYQQDIDVNFAALYPSGKVLTNIPAYPWSLKETYWYEPRISKEWRLRPYGQHELLGRKVAESTSINPSWRLVLVTDHVPWITDHKVREDTVVPFAGYVGMAGEAIRQITGVETGYSVKNAKVTTALVLGETPKEIVTLLRQHPGSDYYDFTIASHNGTTWLTHCEGLVKALDHEAPATQQPAELPRVADAPRWFETFAKVGFNYGPKFQLLESLTAGTTEEAAAATVSTSEEIVKGPFLFHPTSMDACLQLSIIAGAKGLPRNYTELKVPTEIDELEVYRGTPSMRAVARSTDDGSTMDVECVADGKTLLRIKGLRFTLLPDEDAGPKKHTDGAYLEWRPDFDFQDDVATLVKPPSDDASTHLLEEFTLLCILDAADRLKGKKSTNGHFEKYGKWLALKAEQAATGKSPVLGDISNLLSLSGSERASLIAHKYAQLVKIPCRAPYAVAISQIRDNIEGLYTGTVDPAQLLMEDDILPNIYSAINFDYAGYVSLMSNSRPALRILEIGAGAGGTTDTILSQVVQDGKLPPYSVYTYTDVSPGFFPQARERFSNAPNIEYKVFDVSKDPLTQGFEADSYDIILAPYVVHATAHLQQTLKNLNAVLKPDGRLLLSEPATIGSSPNFIFGTFASWWSGEADGREWEPFVPLDRWDADLKASGFTGAGNVVYDAPLPYRYWSTIITQPEARVASEKIAPVVLVSEDAKSKVTSGLAAELEKSGIPVIKKGLAEDVADEHNVIFALDLEKPFFDNISSQNWATFKSLMKRCESIPSRKLLWLLPPAQKNCQNPKHGLSIGLLRSVRSELDLSLTTLEVDPADAGLASHVSNVFNKVLEEQLSQPLLPDREFLVENGTINVGRYIPFTIASELSRKTLQNVSLSQPRNSNRQLTIQQGVPNGTITSGTAHGPLSFDPEASYIVTGGLGGLGRAICSWMAERGARFITAISRSAGRSAEDKLFIAEMQSMGCVLTPVAGPIQDFEVVKSAVAQSPKPVKGVIHLAMVLRDALFPEMTHEEWTEGLSPKVDGAWNLHNALQGAALDFFVVTSSIVATINVPGQANYNAANTFLEAFCQYRNGQGLAASAIAVSPIDDIGVVVGNDKARRNLRSNGLQFLTEREVLEYIHLGIQHRAPTPIIMGLHSDTHLDDTANRVAWKKDRRMGLYHNTAKDDVAEDDSNEGNELRDFLAKAEANPSELDAPESAEFLAMEIGKRVYSFMLKPIEEVDISLSLVDVGLDSLMAVEMRRLWNQMFGTTISVLEIMSLGALENFGKLAAQGLKQRLLSEA</sequence>
<comment type="caution">
    <text evidence="9">The sequence shown here is derived from an EMBL/GenBank/DDBJ whole genome shotgun (WGS) entry which is preliminary data.</text>
</comment>
<dbReference type="Pfam" id="PF21089">
    <property type="entry name" value="PKS_DH_N"/>
    <property type="match status" value="1"/>
</dbReference>
<dbReference type="InterPro" id="IPR016036">
    <property type="entry name" value="Malonyl_transacylase_ACP-bd"/>
</dbReference>
<evidence type="ECO:0000259" key="7">
    <source>
        <dbReference type="PROSITE" id="PS52004"/>
    </source>
</evidence>
<evidence type="ECO:0000259" key="8">
    <source>
        <dbReference type="PROSITE" id="PS52019"/>
    </source>
</evidence>
<dbReference type="InterPro" id="IPR049551">
    <property type="entry name" value="PKS_DH_C"/>
</dbReference>
<dbReference type="SUPFAM" id="SSF51735">
    <property type="entry name" value="NAD(P)-binding Rossmann-fold domains"/>
    <property type="match status" value="1"/>
</dbReference>
<dbReference type="InterPro" id="IPR014043">
    <property type="entry name" value="Acyl_transferase_dom"/>
</dbReference>
<dbReference type="Pfam" id="PF00550">
    <property type="entry name" value="PP-binding"/>
    <property type="match status" value="1"/>
</dbReference>
<dbReference type="GO" id="GO:0044550">
    <property type="term" value="P:secondary metabolite biosynthetic process"/>
    <property type="evidence" value="ECO:0007669"/>
    <property type="project" value="TreeGrafter"/>
</dbReference>
<dbReference type="InterPro" id="IPR049552">
    <property type="entry name" value="PKS_DH_N"/>
</dbReference>
<dbReference type="InterPro" id="IPR018201">
    <property type="entry name" value="Ketoacyl_synth_AS"/>
</dbReference>
<dbReference type="SUPFAM" id="SSF53901">
    <property type="entry name" value="Thiolase-like"/>
    <property type="match status" value="1"/>
</dbReference>
<keyword evidence="1" id="KW-0596">Phosphopantetheine</keyword>
<organism evidence="9 10">
    <name type="scientific">Diatrype stigma</name>
    <dbReference type="NCBI Taxonomy" id="117547"/>
    <lineage>
        <taxon>Eukaryota</taxon>
        <taxon>Fungi</taxon>
        <taxon>Dikarya</taxon>
        <taxon>Ascomycota</taxon>
        <taxon>Pezizomycotina</taxon>
        <taxon>Sordariomycetes</taxon>
        <taxon>Xylariomycetidae</taxon>
        <taxon>Xylariales</taxon>
        <taxon>Diatrypaceae</taxon>
        <taxon>Diatrype</taxon>
    </lineage>
</organism>
<dbReference type="InterPro" id="IPR042104">
    <property type="entry name" value="PKS_dehydratase_sf"/>
</dbReference>
<feature type="active site" description="Proton acceptor; for dehydratase activity" evidence="6">
    <location>
        <position position="912"/>
    </location>
</feature>
<dbReference type="Pfam" id="PF00109">
    <property type="entry name" value="ketoacyl-synt"/>
    <property type="match status" value="1"/>
</dbReference>
<feature type="region of interest" description="N-terminal hotdog fold" evidence="6">
    <location>
        <begin position="880"/>
        <end position="1003"/>
    </location>
</feature>
<dbReference type="PANTHER" id="PTHR43775">
    <property type="entry name" value="FATTY ACID SYNTHASE"/>
    <property type="match status" value="1"/>
</dbReference>
<dbReference type="SUPFAM" id="SSF47336">
    <property type="entry name" value="ACP-like"/>
    <property type="match status" value="1"/>
</dbReference>
<dbReference type="Gene3D" id="1.10.1200.10">
    <property type="entry name" value="ACP-like"/>
    <property type="match status" value="1"/>
</dbReference>
<dbReference type="InterPro" id="IPR020841">
    <property type="entry name" value="PKS_Beta-ketoAc_synthase_dom"/>
</dbReference>
<proteinExistence type="predicted"/>
<dbReference type="CDD" id="cd00833">
    <property type="entry name" value="PKS"/>
    <property type="match status" value="1"/>
</dbReference>
<evidence type="ECO:0000256" key="3">
    <source>
        <dbReference type="ARBA" id="ARBA00022679"/>
    </source>
</evidence>
<dbReference type="Proteomes" id="UP001320420">
    <property type="component" value="Unassembled WGS sequence"/>
</dbReference>
<dbReference type="SUPFAM" id="SSF55048">
    <property type="entry name" value="Probable ACP-binding domain of malonyl-CoA ACP transacylase"/>
    <property type="match status" value="1"/>
</dbReference>
<dbReference type="Pfam" id="PF14765">
    <property type="entry name" value="PS-DH"/>
    <property type="match status" value="1"/>
</dbReference>
<dbReference type="SMART" id="SM00825">
    <property type="entry name" value="PKS_KS"/>
    <property type="match status" value="1"/>
</dbReference>
<dbReference type="InterPro" id="IPR013968">
    <property type="entry name" value="PKS_KR"/>
</dbReference>
<dbReference type="SUPFAM" id="SSF53335">
    <property type="entry name" value="S-adenosyl-L-methionine-dependent methyltransferases"/>
    <property type="match status" value="1"/>
</dbReference>
<evidence type="ECO:0000256" key="5">
    <source>
        <dbReference type="ARBA" id="ARBA00023268"/>
    </source>
</evidence>
<dbReference type="Pfam" id="PF23114">
    <property type="entry name" value="NAD-bd_HRPKS_sdrA"/>
    <property type="match status" value="1"/>
</dbReference>
<dbReference type="Pfam" id="PF02801">
    <property type="entry name" value="Ketoacyl-synt_C"/>
    <property type="match status" value="1"/>
</dbReference>
<dbReference type="Pfam" id="PF08659">
    <property type="entry name" value="KR"/>
    <property type="match status" value="1"/>
</dbReference>
<dbReference type="SMART" id="SM00826">
    <property type="entry name" value="PKS_DH"/>
    <property type="match status" value="1"/>
</dbReference>
<dbReference type="Pfam" id="PF16197">
    <property type="entry name" value="KAsynt_C_assoc"/>
    <property type="match status" value="1"/>
</dbReference>
<dbReference type="Gene3D" id="3.40.366.10">
    <property type="entry name" value="Malonyl-Coenzyme A Acyl Carrier Protein, domain 2"/>
    <property type="match status" value="1"/>
</dbReference>
<dbReference type="GO" id="GO:0016491">
    <property type="term" value="F:oxidoreductase activity"/>
    <property type="evidence" value="ECO:0007669"/>
    <property type="project" value="UniProtKB-KW"/>
</dbReference>
<dbReference type="InterPro" id="IPR001227">
    <property type="entry name" value="Ac_transferase_dom_sf"/>
</dbReference>
<dbReference type="CDD" id="cd02440">
    <property type="entry name" value="AdoMet_MTases"/>
    <property type="match status" value="1"/>
</dbReference>
<name>A0AAN9UPY2_9PEZI</name>
<dbReference type="EMBL" id="JAKJXP020000070">
    <property type="protein sequence ID" value="KAK7750115.1"/>
    <property type="molecule type" value="Genomic_DNA"/>
</dbReference>
<evidence type="ECO:0000256" key="6">
    <source>
        <dbReference type="PROSITE-ProRule" id="PRU01363"/>
    </source>
</evidence>
<dbReference type="CDD" id="cd05274">
    <property type="entry name" value="KR_FAS_SDR_x"/>
    <property type="match status" value="1"/>
</dbReference>
<dbReference type="Gene3D" id="3.10.129.110">
    <property type="entry name" value="Polyketide synthase dehydratase"/>
    <property type="match status" value="1"/>
</dbReference>
<dbReference type="SMART" id="SM00823">
    <property type="entry name" value="PKS_PP"/>
    <property type="match status" value="1"/>
</dbReference>
<dbReference type="GO" id="GO:0004312">
    <property type="term" value="F:fatty acid synthase activity"/>
    <property type="evidence" value="ECO:0007669"/>
    <property type="project" value="TreeGrafter"/>
</dbReference>
<dbReference type="Gene3D" id="3.40.50.150">
    <property type="entry name" value="Vaccinia Virus protein VP39"/>
    <property type="match status" value="1"/>
</dbReference>
<dbReference type="InterPro" id="IPR036736">
    <property type="entry name" value="ACP-like_sf"/>
</dbReference>
<feature type="domain" description="PKS/mFAS DH" evidence="8">
    <location>
        <begin position="880"/>
        <end position="1154"/>
    </location>
</feature>
<gene>
    <name evidence="9" type="ORF">SLS62_007983</name>
</gene>
<dbReference type="Pfam" id="PF08242">
    <property type="entry name" value="Methyltransf_12"/>
    <property type="match status" value="1"/>
</dbReference>
<dbReference type="InterPro" id="IPR020806">
    <property type="entry name" value="PKS_PP-bd"/>
</dbReference>
<dbReference type="GO" id="GO:0031177">
    <property type="term" value="F:phosphopantetheine binding"/>
    <property type="evidence" value="ECO:0007669"/>
    <property type="project" value="InterPro"/>
</dbReference>
<dbReference type="InterPro" id="IPR050091">
    <property type="entry name" value="PKS_NRPS_Biosynth_Enz"/>
</dbReference>
<dbReference type="SUPFAM" id="SSF52151">
    <property type="entry name" value="FabD/lysophospholipase-like"/>
    <property type="match status" value="1"/>
</dbReference>
<dbReference type="InterPro" id="IPR036291">
    <property type="entry name" value="NAD(P)-bd_dom_sf"/>
</dbReference>
<dbReference type="InterPro" id="IPR057326">
    <property type="entry name" value="KR_dom"/>
</dbReference>
<dbReference type="PANTHER" id="PTHR43775:SF46">
    <property type="entry name" value="FUMIGERMIN SYNTHASE"/>
    <property type="match status" value="1"/>
</dbReference>
<feature type="active site" description="Proton donor; for dehydratase activity" evidence="6">
    <location>
        <position position="1074"/>
    </location>
</feature>
<dbReference type="PROSITE" id="PS52004">
    <property type="entry name" value="KS3_2"/>
    <property type="match status" value="1"/>
</dbReference>
<dbReference type="InterPro" id="IPR049900">
    <property type="entry name" value="PKS_mFAS_DH"/>
</dbReference>
<keyword evidence="5" id="KW-0511">Multifunctional enzyme</keyword>
<reference evidence="9 10" key="1">
    <citation type="submission" date="2024-02" db="EMBL/GenBank/DDBJ databases">
        <title>De novo assembly and annotation of 12 fungi associated with fruit tree decline syndrome in Ontario, Canada.</title>
        <authorList>
            <person name="Sulman M."/>
            <person name="Ellouze W."/>
            <person name="Ilyukhin E."/>
        </authorList>
    </citation>
    <scope>NUCLEOTIDE SEQUENCE [LARGE SCALE GENOMIC DNA]</scope>
    <source>
        <strain evidence="9 10">M11/M66-122</strain>
    </source>
</reference>
<dbReference type="Gene3D" id="3.40.50.720">
    <property type="entry name" value="NAD(P)-binding Rossmann-like Domain"/>
    <property type="match status" value="1"/>
</dbReference>
<dbReference type="GO" id="GO:0004315">
    <property type="term" value="F:3-oxoacyl-[acyl-carrier-protein] synthase activity"/>
    <property type="evidence" value="ECO:0007669"/>
    <property type="project" value="InterPro"/>
</dbReference>
<accession>A0AAN9UPY2</accession>
<dbReference type="InterPro" id="IPR016035">
    <property type="entry name" value="Acyl_Trfase/lysoPLipase"/>
</dbReference>
<dbReference type="GO" id="GO:0006633">
    <property type="term" value="P:fatty acid biosynthetic process"/>
    <property type="evidence" value="ECO:0007669"/>
    <property type="project" value="InterPro"/>
</dbReference>
<dbReference type="InterPro" id="IPR016039">
    <property type="entry name" value="Thiolase-like"/>
</dbReference>
<dbReference type="InterPro" id="IPR056501">
    <property type="entry name" value="NAD-bd_HRPKS_sdrA"/>
</dbReference>
<evidence type="ECO:0000256" key="4">
    <source>
        <dbReference type="ARBA" id="ARBA00023002"/>
    </source>
</evidence>
<keyword evidence="4" id="KW-0560">Oxidoreductase</keyword>
<dbReference type="Gene3D" id="3.30.70.250">
    <property type="entry name" value="Malonyl-CoA ACP transacylase, ACP-binding"/>
    <property type="match status" value="1"/>
</dbReference>
<feature type="domain" description="Ketosynthase family 3 (KS3)" evidence="7">
    <location>
        <begin position="9"/>
        <end position="427"/>
    </location>
</feature>
<dbReference type="InterPro" id="IPR032821">
    <property type="entry name" value="PKS_assoc"/>
</dbReference>
<dbReference type="InterPro" id="IPR009081">
    <property type="entry name" value="PP-bd_ACP"/>
</dbReference>
<dbReference type="InterPro" id="IPR014030">
    <property type="entry name" value="Ketoacyl_synth_N"/>
</dbReference>
<dbReference type="InterPro" id="IPR013217">
    <property type="entry name" value="Methyltransf_12"/>
</dbReference>
<dbReference type="SMART" id="SM00822">
    <property type="entry name" value="PKS_KR"/>
    <property type="match status" value="1"/>
</dbReference>
<feature type="region of interest" description="C-terminal hotdog fold" evidence="6">
    <location>
        <begin position="1013"/>
        <end position="1154"/>
    </location>
</feature>
<dbReference type="SMART" id="SM00827">
    <property type="entry name" value="PKS_AT"/>
    <property type="match status" value="1"/>
</dbReference>
<dbReference type="PROSITE" id="PS52019">
    <property type="entry name" value="PKS_MFAS_DH"/>
    <property type="match status" value="1"/>
</dbReference>
<protein>
    <submittedName>
        <fullName evidence="9">Type I Iterative PKS</fullName>
    </submittedName>
</protein>
<dbReference type="PROSITE" id="PS00606">
    <property type="entry name" value="KS3_1"/>
    <property type="match status" value="1"/>
</dbReference>
<evidence type="ECO:0000313" key="10">
    <source>
        <dbReference type="Proteomes" id="UP001320420"/>
    </source>
</evidence>
<evidence type="ECO:0000256" key="2">
    <source>
        <dbReference type="ARBA" id="ARBA00022553"/>
    </source>
</evidence>
<dbReference type="Gene3D" id="3.40.47.10">
    <property type="match status" value="1"/>
</dbReference>
<evidence type="ECO:0000256" key="1">
    <source>
        <dbReference type="ARBA" id="ARBA00022450"/>
    </source>
</evidence>
<evidence type="ECO:0000313" key="9">
    <source>
        <dbReference type="EMBL" id="KAK7750115.1"/>
    </source>
</evidence>
<dbReference type="Pfam" id="PF00698">
    <property type="entry name" value="Acyl_transf_1"/>
    <property type="match status" value="1"/>
</dbReference>
<keyword evidence="2" id="KW-0597">Phosphoprotein</keyword>
<keyword evidence="10" id="KW-1185">Reference proteome</keyword>
<dbReference type="InterPro" id="IPR029063">
    <property type="entry name" value="SAM-dependent_MTases_sf"/>
</dbReference>
<dbReference type="InterPro" id="IPR020807">
    <property type="entry name" value="PKS_DH"/>
</dbReference>